<feature type="domain" description="DUF7907" evidence="1">
    <location>
        <begin position="27"/>
        <end position="170"/>
    </location>
</feature>
<dbReference type="Pfam" id="PF25484">
    <property type="entry name" value="DUF7907"/>
    <property type="match status" value="1"/>
</dbReference>
<dbReference type="Proteomes" id="UP000019376">
    <property type="component" value="Unassembled WGS sequence"/>
</dbReference>
<evidence type="ECO:0000313" key="2">
    <source>
        <dbReference type="EMBL" id="EPS30713.1"/>
    </source>
</evidence>
<protein>
    <recommendedName>
        <fullName evidence="1">DUF7907 domain-containing protein</fullName>
    </recommendedName>
</protein>
<dbReference type="AlphaFoldDB" id="S8AWN9"/>
<dbReference type="InterPro" id="IPR057229">
    <property type="entry name" value="DUF7907"/>
</dbReference>
<gene>
    <name evidence="2" type="ORF">PDE_05665</name>
</gene>
<name>S8AWN9_PENO1</name>
<organism evidence="2 3">
    <name type="scientific">Penicillium oxalicum (strain 114-2 / CGMCC 5302)</name>
    <name type="common">Penicillium decumbens</name>
    <dbReference type="NCBI Taxonomy" id="933388"/>
    <lineage>
        <taxon>Eukaryota</taxon>
        <taxon>Fungi</taxon>
        <taxon>Dikarya</taxon>
        <taxon>Ascomycota</taxon>
        <taxon>Pezizomycotina</taxon>
        <taxon>Eurotiomycetes</taxon>
        <taxon>Eurotiomycetidae</taxon>
        <taxon>Eurotiales</taxon>
        <taxon>Aspergillaceae</taxon>
        <taxon>Penicillium</taxon>
    </lineage>
</organism>
<evidence type="ECO:0000259" key="1">
    <source>
        <dbReference type="Pfam" id="PF25484"/>
    </source>
</evidence>
<sequence>MQLIQTIAGFMLAARNIPIASALQTPAEFHLVSSSSDTALDNLYLSTKSTGPLNSNPVFRDPANAASFYLTNTTLNYDAPNKAPWALALLRGNTAQGNMEVSVNPSVTVAISTGFHINGDMHLYSESPSWGGWLVCPGQQTSLLQLFYHNTSVGPDVPTGCGRVQLTAVYTSA</sequence>
<accession>S8AWN9</accession>
<proteinExistence type="predicted"/>
<reference evidence="2 3" key="1">
    <citation type="journal article" date="2013" name="PLoS ONE">
        <title>Genomic and secretomic analyses reveal unique features of the lignocellulolytic enzyme system of Penicillium decumbens.</title>
        <authorList>
            <person name="Liu G."/>
            <person name="Zhang L."/>
            <person name="Wei X."/>
            <person name="Zou G."/>
            <person name="Qin Y."/>
            <person name="Ma L."/>
            <person name="Li J."/>
            <person name="Zheng H."/>
            <person name="Wang S."/>
            <person name="Wang C."/>
            <person name="Xun L."/>
            <person name="Zhao G.-P."/>
            <person name="Zhou Z."/>
            <person name="Qu Y."/>
        </authorList>
    </citation>
    <scope>NUCLEOTIDE SEQUENCE [LARGE SCALE GENOMIC DNA]</scope>
    <source>
        <strain evidence="3">114-2 / CGMCC 5302</strain>
    </source>
</reference>
<dbReference type="PhylomeDB" id="S8AWN9"/>
<dbReference type="HOGENOM" id="CLU_1548130_0_0_1"/>
<dbReference type="EMBL" id="KB644412">
    <property type="protein sequence ID" value="EPS30713.1"/>
    <property type="molecule type" value="Genomic_DNA"/>
</dbReference>
<evidence type="ECO:0000313" key="3">
    <source>
        <dbReference type="Proteomes" id="UP000019376"/>
    </source>
</evidence>
<keyword evidence="3" id="KW-1185">Reference proteome</keyword>
<dbReference type="OrthoDB" id="4351149at2759"/>